<feature type="region of interest" description="Disordered" evidence="8">
    <location>
        <begin position="652"/>
        <end position="677"/>
    </location>
</feature>
<feature type="compositionally biased region" description="Basic and acidic residues" evidence="8">
    <location>
        <begin position="664"/>
        <end position="677"/>
    </location>
</feature>
<dbReference type="InterPro" id="IPR027417">
    <property type="entry name" value="P-loop_NTPase"/>
</dbReference>
<dbReference type="CDD" id="cd03250">
    <property type="entry name" value="ABCC_MRP_domain1"/>
    <property type="match status" value="1"/>
</dbReference>
<dbReference type="GeneID" id="109537526"/>
<dbReference type="CDD" id="cd03244">
    <property type="entry name" value="ABCC_MRP_domain2"/>
    <property type="match status" value="1"/>
</dbReference>
<evidence type="ECO:0008006" key="14">
    <source>
        <dbReference type="Google" id="ProtNLM"/>
    </source>
</evidence>
<organism evidence="12 13">
    <name type="scientific">Dendroctonus ponderosae</name>
    <name type="common">Mountain pine beetle</name>
    <dbReference type="NCBI Taxonomy" id="77166"/>
    <lineage>
        <taxon>Eukaryota</taxon>
        <taxon>Metazoa</taxon>
        <taxon>Ecdysozoa</taxon>
        <taxon>Arthropoda</taxon>
        <taxon>Hexapoda</taxon>
        <taxon>Insecta</taxon>
        <taxon>Pterygota</taxon>
        <taxon>Neoptera</taxon>
        <taxon>Endopterygota</taxon>
        <taxon>Coleoptera</taxon>
        <taxon>Polyphaga</taxon>
        <taxon>Cucujiformia</taxon>
        <taxon>Curculionidae</taxon>
        <taxon>Scolytinae</taxon>
        <taxon>Dendroctonus</taxon>
    </lineage>
</organism>
<dbReference type="InterPro" id="IPR050173">
    <property type="entry name" value="ABC_transporter_C-like"/>
</dbReference>
<feature type="transmembrane region" description="Helical" evidence="9">
    <location>
        <begin position="967"/>
        <end position="988"/>
    </location>
</feature>
<reference evidence="13" key="1">
    <citation type="journal article" date="2013" name="Genome Biol.">
        <title>Draft genome of the mountain pine beetle, Dendroctonus ponderosae Hopkins, a major forest pest.</title>
        <authorList>
            <person name="Keeling C.I."/>
            <person name="Yuen M.M."/>
            <person name="Liao N.Y."/>
            <person name="Docking T.R."/>
            <person name="Chan S.K."/>
            <person name="Taylor G.A."/>
            <person name="Palmquist D.L."/>
            <person name="Jackman S.D."/>
            <person name="Nguyen A."/>
            <person name="Li M."/>
            <person name="Henderson H."/>
            <person name="Janes J.K."/>
            <person name="Zhao Y."/>
            <person name="Pandoh P."/>
            <person name="Moore R."/>
            <person name="Sperling F.A."/>
            <person name="Huber D.P."/>
            <person name="Birol I."/>
            <person name="Jones S.J."/>
            <person name="Bohlmann J."/>
        </authorList>
    </citation>
    <scope>NUCLEOTIDE SEQUENCE</scope>
</reference>
<feature type="transmembrane region" description="Helical" evidence="9">
    <location>
        <begin position="784"/>
        <end position="806"/>
    </location>
</feature>
<evidence type="ECO:0000313" key="12">
    <source>
        <dbReference type="EnsemblMetazoa" id="XP_019759864.1"/>
    </source>
</evidence>
<dbReference type="GO" id="GO:0005524">
    <property type="term" value="F:ATP binding"/>
    <property type="evidence" value="ECO:0007669"/>
    <property type="project" value="UniProtKB-KW"/>
</dbReference>
<evidence type="ECO:0000256" key="8">
    <source>
        <dbReference type="SAM" id="MobiDB-lite"/>
    </source>
</evidence>
<dbReference type="Gene3D" id="1.20.1560.10">
    <property type="entry name" value="ABC transporter type 1, transmembrane domain"/>
    <property type="match status" value="2"/>
</dbReference>
<evidence type="ECO:0000256" key="9">
    <source>
        <dbReference type="SAM" id="Phobius"/>
    </source>
</evidence>
<dbReference type="PANTHER" id="PTHR24223">
    <property type="entry name" value="ATP-BINDING CASSETTE SUB-FAMILY C"/>
    <property type="match status" value="1"/>
</dbReference>
<proteinExistence type="predicted"/>
<dbReference type="Pfam" id="PF00664">
    <property type="entry name" value="ABC_membrane"/>
    <property type="match status" value="2"/>
</dbReference>
<keyword evidence="7 9" id="KW-0472">Membrane</keyword>
<dbReference type="InterPro" id="IPR011527">
    <property type="entry name" value="ABC1_TM_dom"/>
</dbReference>
<dbReference type="PROSITE" id="PS50929">
    <property type="entry name" value="ABC_TM1F"/>
    <property type="match status" value="2"/>
</dbReference>
<feature type="transmembrane region" description="Helical" evidence="9">
    <location>
        <begin position="855"/>
        <end position="876"/>
    </location>
</feature>
<evidence type="ECO:0000256" key="7">
    <source>
        <dbReference type="ARBA" id="ARBA00023136"/>
    </source>
</evidence>
<dbReference type="KEGG" id="dpa:109537526"/>
<dbReference type="Pfam" id="PF00005">
    <property type="entry name" value="ABC_tran"/>
    <property type="match status" value="2"/>
</dbReference>
<feature type="domain" description="ABC transporter" evidence="10">
    <location>
        <begin position="1059"/>
        <end position="1292"/>
    </location>
</feature>
<comment type="subcellular location">
    <subcellularLocation>
        <location evidence="1">Membrane</location>
        <topology evidence="1">Multi-pass membrane protein</topology>
    </subcellularLocation>
</comment>
<evidence type="ECO:0000256" key="5">
    <source>
        <dbReference type="ARBA" id="ARBA00022840"/>
    </source>
</evidence>
<evidence type="ECO:0000256" key="6">
    <source>
        <dbReference type="ARBA" id="ARBA00022989"/>
    </source>
</evidence>
<evidence type="ECO:0000256" key="2">
    <source>
        <dbReference type="ARBA" id="ARBA00022448"/>
    </source>
</evidence>
<keyword evidence="2" id="KW-0813">Transport</keyword>
<dbReference type="PROSITE" id="PS00211">
    <property type="entry name" value="ABC_TRANSPORTER_1"/>
    <property type="match status" value="2"/>
</dbReference>
<evidence type="ECO:0000256" key="4">
    <source>
        <dbReference type="ARBA" id="ARBA00022741"/>
    </source>
</evidence>
<dbReference type="GO" id="GO:0016020">
    <property type="term" value="C:membrane"/>
    <property type="evidence" value="ECO:0007669"/>
    <property type="project" value="UniProtKB-SubCell"/>
</dbReference>
<keyword evidence="3 9" id="KW-0812">Transmembrane</keyword>
<keyword evidence="6 9" id="KW-1133">Transmembrane helix</keyword>
<name>A0AAR5PFN4_DENPD</name>
<keyword evidence="13" id="KW-1185">Reference proteome</keyword>
<dbReference type="PANTHER" id="PTHR24223:SF448">
    <property type="entry name" value="FI20146P1-RELATED"/>
    <property type="match status" value="1"/>
</dbReference>
<sequence length="1354" mass="153918">MDDSASDEFKNKPEHPRSKANFLSNLFFCWGLPIFYKGWIKDYNEDDLCKPLREHESHKLGDKLEEEWKLERLNHTEPLLLRALWRMFRKDILLYGLILFVQEFVLGLSQPLALGKLMNYYSPSHTTVTLQEAYFYAGILIFTSFLSVVVAHSYMLACHHLGMKMRIACCSLIYRKTLKLSKTALVETTIGQMINLLSNDVARFDNCIRYLHYLWIAPLETVLIMYLLYYNVGFTSLSGFLLIVVFMPLQMILGKLASKFRLRTAVKTDERVRNMSEIISGVQVIKMYNWEKYFTGLIGIIRNLEIRQIRLASYIRALHVSFSKFITRTSIFLCILAYTLTGNRPNAEFVYVVQSFYNIIKTAMTNNFPQAVSDVAETLVSIKRIEMFLMFHEVKTPQVKYSQKKIIHSTPLLNAASKKSSGIYLYDVSAKWNSFMQENTLAGINFNVGPKQLVAVVGSVGSGKTSLLHVVMKELAMTKGIRDIVGNISYASQEPWLFAGTIRQNILFGETYVRNRYDQVIRVCALERDLDILPYGDKSMIGDRGVTLSGGQRARINLARAVYKEADIYLLDDPLSAVDTHVGKKLFDECISGFLKNKCTVLVTHQLQYLKHVSRIYVMENGRIAANGNYQEIQNSDGEYAKMFKAQLEEEDEASTEGVPKPHYHCEPVEEEPTEIKESRATGSIAGKVYKAYFKAAGGWFSAALVLILFVVTQMASSAADYFIKFWVNLEQTRFEQKTKNESLYKSFADEVFLEENYNKVITIGIKEVEKTSLDAFFNTNVCFYIYTSIIVSVIVVTIVRSITFYQFCMLASVRMHNTMFERITNATMRFFNTNCSGRVLNRFSKDMGAIDEKLPYVLIDTIQIALNVLAVNVVIATVDPWILIPTFVIASMFYVYRIVFLKTSRNIKRMEATTRSPVFSHINASLQGLTTIRAFGAQEILRKEFDNYQDIHSSAFYMFLCCNQTFGFWLDFHCIIYAALVTLSFFFIGNETYGGNVGLAITQAMSLTGMFQWGMRQWSELENHMTSVERVVEYTDIEQEAIGNEMAPLKTWPEHGQLEFKSVYLRYATNEPYVLNNLSFRIKPKEKVGIVGRTGAGKSSIMTALFRLADVEGKIIIDGICTKDIPLKTMRSKISIIPQEPIIFAGTLRSNLDPFGKYEDEVIWNALEEVELKEVVSELKGGLESKVSEGGSNFSLGQRQLICLARAIVRNNKILVLDEATANVDPKTDALIQSTIRRKFADCTVLTIAHRLITIMDSDKVLVMDGGEAIEFDYPHILLQNPHGVFYGLVKEAGKAGAEQLAKIARQTFCKHHPSGSSEAAATSPTLNWPAKQSRLGFNRFCRKQQSKKPNKF</sequence>
<dbReference type="GO" id="GO:0140359">
    <property type="term" value="F:ABC-type transporter activity"/>
    <property type="evidence" value="ECO:0007669"/>
    <property type="project" value="InterPro"/>
</dbReference>
<feature type="transmembrane region" description="Helical" evidence="9">
    <location>
        <begin position="92"/>
        <end position="113"/>
    </location>
</feature>
<feature type="domain" description="ABC transmembrane type-1" evidence="11">
    <location>
        <begin position="704"/>
        <end position="1024"/>
    </location>
</feature>
<evidence type="ECO:0000259" key="11">
    <source>
        <dbReference type="PROSITE" id="PS50929"/>
    </source>
</evidence>
<keyword evidence="4" id="KW-0547">Nucleotide-binding</keyword>
<evidence type="ECO:0000256" key="1">
    <source>
        <dbReference type="ARBA" id="ARBA00004141"/>
    </source>
</evidence>
<dbReference type="FunFam" id="3.40.50.300:FF:000163">
    <property type="entry name" value="Multidrug resistance-associated protein member 4"/>
    <property type="match status" value="1"/>
</dbReference>
<feature type="transmembrane region" description="Helical" evidence="9">
    <location>
        <begin position="210"/>
        <end position="228"/>
    </location>
</feature>
<dbReference type="SMART" id="SM00382">
    <property type="entry name" value="AAA"/>
    <property type="match status" value="2"/>
</dbReference>
<keyword evidence="5" id="KW-0067">ATP-binding</keyword>
<dbReference type="FunFam" id="1.20.1560.10:FF:000014">
    <property type="entry name" value="Multidrug resistance-associated protein member 4"/>
    <property type="match status" value="1"/>
</dbReference>
<feature type="domain" description="ABC transporter" evidence="10">
    <location>
        <begin position="423"/>
        <end position="646"/>
    </location>
</feature>
<accession>A0AAR5PFN4</accession>
<feature type="domain" description="ABC transmembrane type-1" evidence="11">
    <location>
        <begin position="96"/>
        <end position="336"/>
    </location>
</feature>
<dbReference type="InterPro" id="IPR003439">
    <property type="entry name" value="ABC_transporter-like_ATP-bd"/>
</dbReference>
<dbReference type="InterPro" id="IPR017871">
    <property type="entry name" value="ABC_transporter-like_CS"/>
</dbReference>
<evidence type="ECO:0000256" key="3">
    <source>
        <dbReference type="ARBA" id="ARBA00022692"/>
    </source>
</evidence>
<protein>
    <recommendedName>
        <fullName evidence="14">Multidrug resistance-associated protein lethal(2)03659</fullName>
    </recommendedName>
</protein>
<reference evidence="12" key="2">
    <citation type="submission" date="2024-08" db="UniProtKB">
        <authorList>
            <consortium name="EnsemblMetazoa"/>
        </authorList>
    </citation>
    <scope>IDENTIFICATION</scope>
</reference>
<dbReference type="InterPro" id="IPR003593">
    <property type="entry name" value="AAA+_ATPase"/>
</dbReference>
<feature type="transmembrane region" description="Helical" evidence="9">
    <location>
        <begin position="234"/>
        <end position="253"/>
    </location>
</feature>
<evidence type="ECO:0000259" key="10">
    <source>
        <dbReference type="PROSITE" id="PS50893"/>
    </source>
</evidence>
<feature type="transmembrane region" description="Helical" evidence="9">
    <location>
        <begin position="133"/>
        <end position="157"/>
    </location>
</feature>
<dbReference type="GO" id="GO:0016887">
    <property type="term" value="F:ATP hydrolysis activity"/>
    <property type="evidence" value="ECO:0007669"/>
    <property type="project" value="InterPro"/>
</dbReference>
<evidence type="ECO:0000313" key="13">
    <source>
        <dbReference type="Proteomes" id="UP000019118"/>
    </source>
</evidence>
<dbReference type="SUPFAM" id="SSF90123">
    <property type="entry name" value="ABC transporter transmembrane region"/>
    <property type="match status" value="2"/>
</dbReference>
<dbReference type="SUPFAM" id="SSF52540">
    <property type="entry name" value="P-loop containing nucleoside triphosphate hydrolases"/>
    <property type="match status" value="2"/>
</dbReference>
<dbReference type="FunFam" id="3.40.50.300:FF:000482">
    <property type="entry name" value="Multidrug resistance-associated protein member 4"/>
    <property type="match status" value="1"/>
</dbReference>
<dbReference type="FunFam" id="1.20.1560.10:FF:000026">
    <property type="entry name" value="Multidrug resistance-associated protein lethal(2)03659"/>
    <property type="match status" value="1"/>
</dbReference>
<dbReference type="EnsemblMetazoa" id="XM_019904305.1">
    <property type="protein sequence ID" value="XP_019759864.1"/>
    <property type="gene ID" value="LOC109537526"/>
</dbReference>
<dbReference type="Gene3D" id="3.40.50.300">
    <property type="entry name" value="P-loop containing nucleotide triphosphate hydrolases"/>
    <property type="match status" value="2"/>
</dbReference>
<dbReference type="Proteomes" id="UP000019118">
    <property type="component" value="Unassembled WGS sequence"/>
</dbReference>
<dbReference type="PROSITE" id="PS50893">
    <property type="entry name" value="ABC_TRANSPORTER_2"/>
    <property type="match status" value="2"/>
</dbReference>
<feature type="transmembrane region" description="Helical" evidence="9">
    <location>
        <begin position="882"/>
        <end position="901"/>
    </location>
</feature>
<feature type="transmembrane region" description="Helical" evidence="9">
    <location>
        <begin position="697"/>
        <end position="717"/>
    </location>
</feature>
<dbReference type="InterPro" id="IPR036640">
    <property type="entry name" value="ABC1_TM_sf"/>
</dbReference>